<dbReference type="Pfam" id="PF10646">
    <property type="entry name" value="Germane"/>
    <property type="match status" value="1"/>
</dbReference>
<proteinExistence type="predicted"/>
<dbReference type="AlphaFoldDB" id="A0A0F9T8N7"/>
<protein>
    <recommendedName>
        <fullName evidence="1">GerMN domain-containing protein</fullName>
    </recommendedName>
</protein>
<name>A0A0F9T8N7_9ZZZZ</name>
<accession>A0A0F9T8N7</accession>
<reference evidence="2" key="1">
    <citation type="journal article" date="2015" name="Nature">
        <title>Complex archaea that bridge the gap between prokaryotes and eukaryotes.</title>
        <authorList>
            <person name="Spang A."/>
            <person name="Saw J.H."/>
            <person name="Jorgensen S.L."/>
            <person name="Zaremba-Niedzwiedzka K."/>
            <person name="Martijn J."/>
            <person name="Lind A.E."/>
            <person name="van Eijk R."/>
            <person name="Schleper C."/>
            <person name="Guy L."/>
            <person name="Ettema T.J."/>
        </authorList>
    </citation>
    <scope>NUCLEOTIDE SEQUENCE</scope>
</reference>
<comment type="caution">
    <text evidence="2">The sequence shown here is derived from an EMBL/GenBank/DDBJ whole genome shotgun (WGS) entry which is preliminary data.</text>
</comment>
<gene>
    <name evidence="2" type="ORF">LCGC14_0684310</name>
</gene>
<evidence type="ECO:0000259" key="1">
    <source>
        <dbReference type="SMART" id="SM00909"/>
    </source>
</evidence>
<dbReference type="InterPro" id="IPR019606">
    <property type="entry name" value="GerMN"/>
</dbReference>
<evidence type="ECO:0000313" key="2">
    <source>
        <dbReference type="EMBL" id="KKN45321.1"/>
    </source>
</evidence>
<dbReference type="SMART" id="SM00909">
    <property type="entry name" value="Germane"/>
    <property type="match status" value="1"/>
</dbReference>
<feature type="domain" description="GerMN" evidence="1">
    <location>
        <begin position="85"/>
        <end position="174"/>
    </location>
</feature>
<dbReference type="EMBL" id="LAZR01001397">
    <property type="protein sequence ID" value="KKN45321.1"/>
    <property type="molecule type" value="Genomic_DNA"/>
</dbReference>
<organism evidence="2">
    <name type="scientific">marine sediment metagenome</name>
    <dbReference type="NCBI Taxonomy" id="412755"/>
    <lineage>
        <taxon>unclassified sequences</taxon>
        <taxon>metagenomes</taxon>
        <taxon>ecological metagenomes</taxon>
    </lineage>
</organism>
<sequence length="192" mass="21128">MGVKRVALLAVLLTILAILVIIFFRSGALEKIKLPAEVPPPVLEPSPSGPVQTRKIVLFFLSEGDTLLHPEEREITASSSIVRQAKQAVEELIKGSNKGYISPFPPETKLRELFLAGDGVAYVDFSEEIVEKHLSGSSAEISTIFSVVNSLAYNFETIKKVFILIEGQERETLGGHINLNRPFLPLYDLIAN</sequence>